<evidence type="ECO:0000256" key="5">
    <source>
        <dbReference type="ARBA" id="ARBA00022525"/>
    </source>
</evidence>
<keyword evidence="6" id="KW-0732">Signal</keyword>
<feature type="domain" description="Rhamnogalacturonan lyase" evidence="9">
    <location>
        <begin position="1387"/>
        <end position="1564"/>
    </location>
</feature>
<evidence type="ECO:0000256" key="2">
    <source>
        <dbReference type="ARBA" id="ARBA00004613"/>
    </source>
</evidence>
<dbReference type="InterPro" id="IPR010325">
    <property type="entry name" value="Rhamnogal_lyase"/>
</dbReference>
<dbReference type="InterPro" id="IPR029413">
    <property type="entry name" value="RG-lyase_II"/>
</dbReference>
<reference evidence="11 12" key="1">
    <citation type="submission" date="2020-09" db="EMBL/GenBank/DDBJ databases">
        <title>De no assembly of potato wild relative species, Solanum commersonii.</title>
        <authorList>
            <person name="Cho K."/>
        </authorList>
    </citation>
    <scope>NUCLEOTIDE SEQUENCE [LARGE SCALE GENOMIC DNA]</scope>
    <source>
        <strain evidence="11">LZ3.2</strain>
        <tissue evidence="11">Leaf</tissue>
    </source>
</reference>
<keyword evidence="12" id="KW-1185">Reference proteome</keyword>
<accession>A0A9J5WEN3</accession>
<sequence>MGRYKQLLSVHVLEVTMVALLFFLVADCHPHNGYWDIIWNNTGPRTTRAKLSGTSFEVIITNENQTEISFKRTWNASQSNEPPLNIDKRFHYMAVSDERQRVMPTEMDRKKGQVLDYKEAILLTDPTNPDLKGEVDDKYFYASDNKDGKVYGWVSSTNPPFGFWMINPSNEYRTGGPFRQDLTTHVGPTVLSIFVSTHYAGEDLAIKFGQGEQWKKVIGPVFVYLNSNAAAKANPSILWKDAKKRMNQEAASWPYEFPVSKDYIKSNQRGTVSGKLFVNDRFISKHIVPASNAYIGLAPLGEAGSWQRENKGYQFWTKTHGNGNFIIEKVIFGTYNLYATVPRILGDYKYTSIVNVTPGSNIKLGVLLYNPPRNGATIWEIGVPDRTAAEFFIPNPPPQFKVHKYKNNSESRFKQYGLWKQYSVLYPKIDLVYNVETSKYSRDWFYAHVTRKIGNNTYKATTWKIIFNLANVSNASNYTLQLALAAASQAELQNMGKNMQLSLLYVVEFAMVAFTLLLVVDGRRLIETPLVRLDIQTNQVTMNNGIVNVTLSIPYGLVTSISYGGVNNLLATQNVEKNRGYWDIFWNRTPSKRARKKFLGNSFEVIMDTENQAEISFKSTWNASQSDELPLNSDLRFVMLRDTPGFYTYAIVERLEGWPLVYIENLRVVFKLQQDMFHYMAISDERQRIMPMPVDRETGKVLDYKEAVLLTKPTNPNLKGEGQRRVIPQGSISARVDDKYFYATDNKDDRVHGWVSSTNPPVGFWMIIPNDEFRTGGPYKQDLTSHVGPTVLSIFVSRHFAGDDLVIKFQQGEPWKKVIGPVFLYLNSNSSAMDNPTILWDDAKRKMNQEVASWPYDFPVSEEYIKSNQRGMVRGQLLVNDSTTTLVPASNGYIGLAPPGDVGSWQRENKGYQFWTKIDAMGNFAIENVISSTYNLYATVPGIIGDYKYTFDVQVTPGSSIELGSLVYNPPRNGATLWEIGVPDRTADEFFVPMPPPEFNVHVYQNNFESIFRQYGLWEQYSVLYPKNDLVYNVGTSNYSKDWFFAHVTRFIGTSFEVIIHNENQTELSFKRKWNASQSNQPPLNIDKRFNYMVVSDERQRVMPTGVDRNKGQVLGYKEAVLLTNPTNPDLKGEVDDKYFYSNDDKDGKVYGWISTTNPPLGFWMINPSNEYRIGGPLKQDLTTHVGPTVLTVFCSTHYAGEDLAIKFQQEEAWKKVIGPVFVYLNSNAAAKANPSILWNDAKKRMNQEVVSWPYEFALSKDYIKSNQRGTVRGQLFVNDRQVFFTYEIILNMFISKQNVAASNAYIGLGPPGEAGSWQRENKGYQFWTKTDGKGNFIIENVIFGTYNLYATILGFIGDYKYTSNIKVTPEMELQFGKLVYQIELLAEFFIPNPPSQFKVHKYKNNSESKFRQYGLWEQYGVLYPKNDLVYNVGTSNYSKDWFYAQVTRKIGNKTYEGTSWKVIFNLANVNIASNYTLQLALAAAHEADLHVHVNDEKIQEPHFSKGHIGGSNAIARHGIHGLYWLYSIGIQGKLFVKGTNTIFLVQSSSLSPFEGVMYDYIRFEGPHQ</sequence>
<gene>
    <name evidence="11" type="ORF">H5410_054335</name>
</gene>
<feature type="domain" description="Rhamnogalacturonan lyase" evidence="10">
    <location>
        <begin position="291"/>
        <end position="363"/>
    </location>
</feature>
<dbReference type="CDD" id="cd10316">
    <property type="entry name" value="RGL4_M"/>
    <property type="match status" value="3"/>
</dbReference>
<dbReference type="Pfam" id="PF06045">
    <property type="entry name" value="Rhamnogal_lyase"/>
    <property type="match status" value="3"/>
</dbReference>
<dbReference type="CDD" id="cd10317">
    <property type="entry name" value="RGL4_C"/>
    <property type="match status" value="1"/>
</dbReference>
<dbReference type="GO" id="GO:0005576">
    <property type="term" value="C:extracellular region"/>
    <property type="evidence" value="ECO:0007669"/>
    <property type="project" value="UniProtKB-SubCell"/>
</dbReference>
<dbReference type="InterPro" id="IPR013784">
    <property type="entry name" value="Carb-bd-like_fold"/>
</dbReference>
<dbReference type="CDD" id="cd10320">
    <property type="entry name" value="RGL4_N"/>
    <property type="match status" value="2"/>
</dbReference>
<dbReference type="PANTHER" id="PTHR32018:SF50">
    <property type="entry name" value="RHAMNOGALACTURONAN ENDOLYASE"/>
    <property type="match status" value="1"/>
</dbReference>
<feature type="transmembrane region" description="Helical" evidence="8">
    <location>
        <begin position="7"/>
        <end position="26"/>
    </location>
</feature>
<dbReference type="InterPro" id="IPR011013">
    <property type="entry name" value="Gal_mutarotase_sf_dom"/>
</dbReference>
<protein>
    <recommendedName>
        <fullName evidence="4">rhamnogalacturonan endolyase</fullName>
        <ecNumber evidence="4">4.2.2.23</ecNumber>
    </recommendedName>
</protein>
<dbReference type="Gene3D" id="2.70.98.10">
    <property type="match status" value="3"/>
</dbReference>
<feature type="domain" description="Rhamnogalacturonan lyase" evidence="9">
    <location>
        <begin position="976"/>
        <end position="1070"/>
    </location>
</feature>
<feature type="domain" description="Rhamnogalacturonan lyase" evidence="10">
    <location>
        <begin position="891"/>
        <end position="962"/>
    </location>
</feature>
<dbReference type="GO" id="GO:0030246">
    <property type="term" value="F:carbohydrate binding"/>
    <property type="evidence" value="ECO:0007669"/>
    <property type="project" value="InterPro"/>
</dbReference>
<name>A0A9J5WEN3_SOLCO</name>
<dbReference type="SUPFAM" id="SSF49452">
    <property type="entry name" value="Starch-binding domain-like"/>
    <property type="match status" value="3"/>
</dbReference>
<dbReference type="InterPro" id="IPR014718">
    <property type="entry name" value="GH-type_carb-bd"/>
</dbReference>
<feature type="domain" description="Rhamnogalacturonan lyase" evidence="10">
    <location>
        <begin position="1303"/>
        <end position="1371"/>
    </location>
</feature>
<keyword evidence="8" id="KW-0812">Transmembrane</keyword>
<evidence type="ECO:0000256" key="4">
    <source>
        <dbReference type="ARBA" id="ARBA00012437"/>
    </source>
</evidence>
<dbReference type="Proteomes" id="UP000824120">
    <property type="component" value="Chromosome 11"/>
</dbReference>
<dbReference type="Pfam" id="PF14686">
    <property type="entry name" value="fn3_3"/>
    <property type="match status" value="3"/>
</dbReference>
<evidence type="ECO:0000313" key="12">
    <source>
        <dbReference type="Proteomes" id="UP000824120"/>
    </source>
</evidence>
<dbReference type="OrthoDB" id="2130367at2759"/>
<dbReference type="Pfam" id="PF14683">
    <property type="entry name" value="CBM-like"/>
    <property type="match status" value="3"/>
</dbReference>
<keyword evidence="7" id="KW-0456">Lyase</keyword>
<evidence type="ECO:0000259" key="9">
    <source>
        <dbReference type="Pfam" id="PF14683"/>
    </source>
</evidence>
<feature type="domain" description="Rhamnogalacturonan lyase" evidence="9">
    <location>
        <begin position="377"/>
        <end position="493"/>
    </location>
</feature>
<evidence type="ECO:0000256" key="1">
    <source>
        <dbReference type="ARBA" id="ARBA00001324"/>
    </source>
</evidence>
<dbReference type="GO" id="GO:0005975">
    <property type="term" value="P:carbohydrate metabolic process"/>
    <property type="evidence" value="ECO:0007669"/>
    <property type="project" value="InterPro"/>
</dbReference>
<keyword evidence="8" id="KW-1133">Transmembrane helix</keyword>
<dbReference type="InterPro" id="IPR051850">
    <property type="entry name" value="Polysacch_Lyase_4"/>
</dbReference>
<dbReference type="PANTHER" id="PTHR32018">
    <property type="entry name" value="RHAMNOGALACTURONATE LYASE FAMILY PROTEIN"/>
    <property type="match status" value="1"/>
</dbReference>
<evidence type="ECO:0000259" key="10">
    <source>
        <dbReference type="Pfam" id="PF14686"/>
    </source>
</evidence>
<comment type="subcellular location">
    <subcellularLocation>
        <location evidence="2">Secreted</location>
    </subcellularLocation>
</comment>
<evidence type="ECO:0000256" key="7">
    <source>
        <dbReference type="ARBA" id="ARBA00023239"/>
    </source>
</evidence>
<evidence type="ECO:0000256" key="3">
    <source>
        <dbReference type="ARBA" id="ARBA00010418"/>
    </source>
</evidence>
<dbReference type="InterPro" id="IPR008979">
    <property type="entry name" value="Galactose-bd-like_sf"/>
</dbReference>
<keyword evidence="8" id="KW-0472">Membrane</keyword>
<comment type="caution">
    <text evidence="11">The sequence shown here is derived from an EMBL/GenBank/DDBJ whole genome shotgun (WGS) entry which is preliminary data.</text>
</comment>
<keyword evidence="5" id="KW-0964">Secreted</keyword>
<evidence type="ECO:0000256" key="8">
    <source>
        <dbReference type="SAM" id="Phobius"/>
    </source>
</evidence>
<dbReference type="Gene3D" id="2.60.40.1120">
    <property type="entry name" value="Carboxypeptidase-like, regulatory domain"/>
    <property type="match status" value="3"/>
</dbReference>
<dbReference type="SUPFAM" id="SSF49785">
    <property type="entry name" value="Galactose-binding domain-like"/>
    <property type="match status" value="3"/>
</dbReference>
<comment type="similarity">
    <text evidence="3">Belongs to the polysaccharide lyase 4 family.</text>
</comment>
<organism evidence="11 12">
    <name type="scientific">Solanum commersonii</name>
    <name type="common">Commerson's wild potato</name>
    <name type="synonym">Commerson's nightshade</name>
    <dbReference type="NCBI Taxonomy" id="4109"/>
    <lineage>
        <taxon>Eukaryota</taxon>
        <taxon>Viridiplantae</taxon>
        <taxon>Streptophyta</taxon>
        <taxon>Embryophyta</taxon>
        <taxon>Tracheophyta</taxon>
        <taxon>Spermatophyta</taxon>
        <taxon>Magnoliopsida</taxon>
        <taxon>eudicotyledons</taxon>
        <taxon>Gunneridae</taxon>
        <taxon>Pentapetalae</taxon>
        <taxon>asterids</taxon>
        <taxon>lamiids</taxon>
        <taxon>Solanales</taxon>
        <taxon>Solanaceae</taxon>
        <taxon>Solanoideae</taxon>
        <taxon>Solaneae</taxon>
        <taxon>Solanum</taxon>
    </lineage>
</organism>
<evidence type="ECO:0000256" key="6">
    <source>
        <dbReference type="ARBA" id="ARBA00022729"/>
    </source>
</evidence>
<dbReference type="SUPFAM" id="SSF74650">
    <property type="entry name" value="Galactose mutarotase-like"/>
    <property type="match status" value="2"/>
</dbReference>
<dbReference type="GO" id="GO:0102210">
    <property type="term" value="F:rhamnogalacturonan endolyase activity"/>
    <property type="evidence" value="ECO:0007669"/>
    <property type="project" value="UniProtKB-EC"/>
</dbReference>
<dbReference type="InterPro" id="IPR029411">
    <property type="entry name" value="RG-lyase_III"/>
</dbReference>
<evidence type="ECO:0000313" key="11">
    <source>
        <dbReference type="EMBL" id="KAG5574201.1"/>
    </source>
</evidence>
<dbReference type="EC" id="4.2.2.23" evidence="4"/>
<dbReference type="EMBL" id="JACXVP010000011">
    <property type="protein sequence ID" value="KAG5574201.1"/>
    <property type="molecule type" value="Genomic_DNA"/>
</dbReference>
<comment type="catalytic activity">
    <reaction evidence="1">
        <text>Endotype eliminative cleavage of L-alpha-rhamnopyranosyl-(1-&gt;4)-alpha-D-galactopyranosyluronic acid bonds of rhamnogalacturonan I domains in ramified hairy regions of pectin leaving L-rhamnopyranose at the reducing end and 4-deoxy-4,5-unsaturated D-galactopyranosyluronic acid at the non-reducing end.</text>
        <dbReference type="EC" id="4.2.2.23"/>
    </reaction>
</comment>
<proteinExistence type="inferred from homology"/>
<dbReference type="Gene3D" id="2.60.120.260">
    <property type="entry name" value="Galactose-binding domain-like"/>
    <property type="match status" value="1"/>
</dbReference>